<dbReference type="GO" id="GO:0005524">
    <property type="term" value="F:ATP binding"/>
    <property type="evidence" value="ECO:0007669"/>
    <property type="project" value="UniProtKB-KW"/>
</dbReference>
<keyword evidence="4 10" id="KW-0067">ATP-binding</keyword>
<dbReference type="RefSeq" id="WP_127123478.1">
    <property type="nucleotide sequence ID" value="NZ_BHXQ01000005.1"/>
</dbReference>
<feature type="transmembrane region" description="Helical" evidence="7">
    <location>
        <begin position="21"/>
        <end position="43"/>
    </location>
</feature>
<evidence type="ECO:0000256" key="6">
    <source>
        <dbReference type="ARBA" id="ARBA00023136"/>
    </source>
</evidence>
<dbReference type="PROSITE" id="PS50893">
    <property type="entry name" value="ABC_TRANSPORTER_2"/>
    <property type="match status" value="1"/>
</dbReference>
<dbReference type="InterPro" id="IPR011527">
    <property type="entry name" value="ABC1_TM_dom"/>
</dbReference>
<dbReference type="SUPFAM" id="SSF52540">
    <property type="entry name" value="P-loop containing nucleoside triphosphate hydrolases"/>
    <property type="match status" value="1"/>
</dbReference>
<dbReference type="SUPFAM" id="SSF90123">
    <property type="entry name" value="ABC transporter transmembrane region"/>
    <property type="match status" value="1"/>
</dbReference>
<evidence type="ECO:0000256" key="3">
    <source>
        <dbReference type="ARBA" id="ARBA00022741"/>
    </source>
</evidence>
<feature type="domain" description="ABC transporter" evidence="8">
    <location>
        <begin position="371"/>
        <end position="604"/>
    </location>
</feature>
<feature type="transmembrane region" description="Helical" evidence="7">
    <location>
        <begin position="178"/>
        <end position="211"/>
    </location>
</feature>
<reference evidence="10 11" key="1">
    <citation type="submission" date="2018-11" db="EMBL/GenBank/DDBJ databases">
        <title>Chryseotalea sanarue gen. nov., sp., nov., a member of the family Cytophagaceae, isolated from a brackish lake in Hamamatsu Japan.</title>
        <authorList>
            <person name="Maejima Y."/>
            <person name="Iino T."/>
            <person name="Muraguchi Y."/>
            <person name="Fukuda K."/>
            <person name="Ohkuma M."/>
            <person name="Moriuchi R."/>
            <person name="Dohra H."/>
            <person name="Kimbara K."/>
            <person name="Shintani M."/>
        </authorList>
    </citation>
    <scope>NUCLEOTIDE SEQUENCE [LARGE SCALE GENOMIC DNA]</scope>
    <source>
        <strain evidence="10 11">Ys</strain>
    </source>
</reference>
<dbReference type="PANTHER" id="PTHR43394">
    <property type="entry name" value="ATP-DEPENDENT PERMEASE MDL1, MITOCHONDRIAL"/>
    <property type="match status" value="1"/>
</dbReference>
<dbReference type="InterPro" id="IPR036640">
    <property type="entry name" value="ABC1_TM_sf"/>
</dbReference>
<evidence type="ECO:0000313" key="11">
    <source>
        <dbReference type="Proteomes" id="UP000288227"/>
    </source>
</evidence>
<protein>
    <submittedName>
        <fullName evidence="10">ABC transporter ATP-binding protein</fullName>
    </submittedName>
</protein>
<dbReference type="PROSITE" id="PS00211">
    <property type="entry name" value="ABC_TRANSPORTER_1"/>
    <property type="match status" value="1"/>
</dbReference>
<dbReference type="InterPro" id="IPR003439">
    <property type="entry name" value="ABC_transporter-like_ATP-bd"/>
</dbReference>
<dbReference type="PANTHER" id="PTHR43394:SF1">
    <property type="entry name" value="ATP-BINDING CASSETTE SUB-FAMILY B MEMBER 10, MITOCHONDRIAL"/>
    <property type="match status" value="1"/>
</dbReference>
<dbReference type="InterPro" id="IPR027417">
    <property type="entry name" value="P-loop_NTPase"/>
</dbReference>
<dbReference type="FunFam" id="3.40.50.300:FF:000218">
    <property type="entry name" value="Multidrug ABC transporter ATP-binding protein"/>
    <property type="match status" value="1"/>
</dbReference>
<dbReference type="InterPro" id="IPR017871">
    <property type="entry name" value="ABC_transporter-like_CS"/>
</dbReference>
<dbReference type="CDD" id="cd18552">
    <property type="entry name" value="ABC_6TM_MsbA_like"/>
    <property type="match status" value="1"/>
</dbReference>
<feature type="domain" description="ABC transmembrane type-1" evidence="9">
    <location>
        <begin position="22"/>
        <end position="337"/>
    </location>
</feature>
<dbReference type="InterPro" id="IPR039421">
    <property type="entry name" value="Type_1_exporter"/>
</dbReference>
<keyword evidence="2 7" id="KW-0812">Transmembrane</keyword>
<dbReference type="Pfam" id="PF00664">
    <property type="entry name" value="ABC_membrane"/>
    <property type="match status" value="1"/>
</dbReference>
<dbReference type="SMART" id="SM00382">
    <property type="entry name" value="AAA"/>
    <property type="match status" value="1"/>
</dbReference>
<dbReference type="Gene3D" id="3.40.50.300">
    <property type="entry name" value="P-loop containing nucleotide triphosphate hydrolases"/>
    <property type="match status" value="1"/>
</dbReference>
<name>A0A401UD68_9BACT</name>
<accession>A0A401UD68</accession>
<comment type="subcellular location">
    <subcellularLocation>
        <location evidence="1">Cell membrane</location>
        <topology evidence="1">Multi-pass membrane protein</topology>
    </subcellularLocation>
</comment>
<dbReference type="GO" id="GO:0015421">
    <property type="term" value="F:ABC-type oligopeptide transporter activity"/>
    <property type="evidence" value="ECO:0007669"/>
    <property type="project" value="TreeGrafter"/>
</dbReference>
<evidence type="ECO:0000256" key="5">
    <source>
        <dbReference type="ARBA" id="ARBA00022989"/>
    </source>
</evidence>
<dbReference type="InterPro" id="IPR003593">
    <property type="entry name" value="AAA+_ATPase"/>
</dbReference>
<dbReference type="OrthoDB" id="9769115at2"/>
<dbReference type="AlphaFoldDB" id="A0A401UD68"/>
<keyword evidence="3" id="KW-0547">Nucleotide-binding</keyword>
<dbReference type="CDD" id="cd03251">
    <property type="entry name" value="ABCC_MsbA"/>
    <property type="match status" value="1"/>
</dbReference>
<dbReference type="GO" id="GO:0016887">
    <property type="term" value="F:ATP hydrolysis activity"/>
    <property type="evidence" value="ECO:0007669"/>
    <property type="project" value="InterPro"/>
</dbReference>
<evidence type="ECO:0000256" key="4">
    <source>
        <dbReference type="ARBA" id="ARBA00022840"/>
    </source>
</evidence>
<evidence type="ECO:0000256" key="2">
    <source>
        <dbReference type="ARBA" id="ARBA00022692"/>
    </source>
</evidence>
<dbReference type="Proteomes" id="UP000288227">
    <property type="component" value="Unassembled WGS sequence"/>
</dbReference>
<dbReference type="GO" id="GO:0005886">
    <property type="term" value="C:plasma membrane"/>
    <property type="evidence" value="ECO:0007669"/>
    <property type="project" value="UniProtKB-SubCell"/>
</dbReference>
<dbReference type="Gene3D" id="1.20.1560.10">
    <property type="entry name" value="ABC transporter type 1, transmembrane domain"/>
    <property type="match status" value="1"/>
</dbReference>
<sequence length="607" mass="67592">MKVYLRIFSYAPKLVSRLVQFFVFSLLGTVFGVLNLTLVIPMLDVLFNTTDQTLIPALPEFEISIKYFTATFNYYFTKVVLEYGKVEALLFVCSSIVVTVILANLFRYGERMTASKLRVDITKNLRMHIFGKVMQLHIGFFNDQRKGDLISRFTNDVGEVESSVVNSLKSVMKEPITILVSLGVLFTISFQLTLFTLLVLPIIAIVIGGIVKQLKRRATQSQESLGRIGNILDETFSGMRVINAFNAKKFVLNRIDNETSYHRKVNLSLSRKNELASPVSEILGVIVVAIIVYYGGNLVLSNTPELEASQFMAFLAIYASMIQPAKNFSNGITSVQKGTVSASRIFEIIDTESAIKSKPDATILKSFEDKIEFRDVSFAYNDNTVLRNINLSVKKGTTLALVGPSGGGKSTLADLVPRFYDPLKGDVFVDGLSLKDYELESLRSVMGVVTQESILFNDTIFNNIAFGIDNIREEDVMNAAKVANAHDFIMQTEQGYQTTIGERGSKLSGGQRQRLSIARAVLKNPPILILDEATSALDSESERLVQDALTKLMKNRTSIVIAHRLSTIQHADEILVVQNGEIVERGRHEELIANSGLYRKLTEIQKV</sequence>
<evidence type="ECO:0000256" key="7">
    <source>
        <dbReference type="SAM" id="Phobius"/>
    </source>
</evidence>
<proteinExistence type="predicted"/>
<dbReference type="Pfam" id="PF00005">
    <property type="entry name" value="ABC_tran"/>
    <property type="match status" value="1"/>
</dbReference>
<dbReference type="PROSITE" id="PS50929">
    <property type="entry name" value="ABC_TM1F"/>
    <property type="match status" value="1"/>
</dbReference>
<feature type="transmembrane region" description="Helical" evidence="7">
    <location>
        <begin position="88"/>
        <end position="106"/>
    </location>
</feature>
<evidence type="ECO:0000313" key="10">
    <source>
        <dbReference type="EMBL" id="GCC52836.1"/>
    </source>
</evidence>
<gene>
    <name evidence="10" type="ORF">SanaruYs_30750</name>
</gene>
<keyword evidence="5 7" id="KW-1133">Transmembrane helix</keyword>
<keyword evidence="11" id="KW-1185">Reference proteome</keyword>
<dbReference type="EMBL" id="BHXQ01000005">
    <property type="protein sequence ID" value="GCC52836.1"/>
    <property type="molecule type" value="Genomic_DNA"/>
</dbReference>
<comment type="caution">
    <text evidence="10">The sequence shown here is derived from an EMBL/GenBank/DDBJ whole genome shotgun (WGS) entry which is preliminary data.</text>
</comment>
<keyword evidence="6 7" id="KW-0472">Membrane</keyword>
<evidence type="ECO:0000256" key="1">
    <source>
        <dbReference type="ARBA" id="ARBA00004651"/>
    </source>
</evidence>
<evidence type="ECO:0000259" key="9">
    <source>
        <dbReference type="PROSITE" id="PS50929"/>
    </source>
</evidence>
<organism evidence="10 11">
    <name type="scientific">Chryseotalea sanaruensis</name>
    <dbReference type="NCBI Taxonomy" id="2482724"/>
    <lineage>
        <taxon>Bacteria</taxon>
        <taxon>Pseudomonadati</taxon>
        <taxon>Bacteroidota</taxon>
        <taxon>Cytophagia</taxon>
        <taxon>Cytophagales</taxon>
        <taxon>Chryseotaleaceae</taxon>
        <taxon>Chryseotalea</taxon>
    </lineage>
</organism>
<evidence type="ECO:0000259" key="8">
    <source>
        <dbReference type="PROSITE" id="PS50893"/>
    </source>
</evidence>